<keyword evidence="2" id="KW-1185">Reference proteome</keyword>
<reference evidence="1" key="1">
    <citation type="submission" date="2022-06" db="EMBL/GenBank/DDBJ databases">
        <authorList>
            <person name="Legras J.-L."/>
            <person name="Devillers H."/>
            <person name="Grondin C."/>
        </authorList>
    </citation>
    <scope>NUCLEOTIDE SEQUENCE</scope>
    <source>
        <strain evidence="1">CLIB 1444</strain>
    </source>
</reference>
<evidence type="ECO:0000313" key="2">
    <source>
        <dbReference type="Proteomes" id="UP001152531"/>
    </source>
</evidence>
<comment type="caution">
    <text evidence="1">The sequence shown here is derived from an EMBL/GenBank/DDBJ whole genome shotgun (WGS) entry which is preliminary data.</text>
</comment>
<dbReference type="EMBL" id="CALSDN010000001">
    <property type="protein sequence ID" value="CAH6718500.1"/>
    <property type="molecule type" value="Genomic_DNA"/>
</dbReference>
<dbReference type="Proteomes" id="UP001152531">
    <property type="component" value="Unassembled WGS sequence"/>
</dbReference>
<sequence length="336" mass="37616">MSVEAKNITSNSNGSIPAITGDLDHRDALHIFPDFMKPYRSTIIAYGASFLGTTIGFPMDTVKTRMQTHKEFASYFDCAAKTFKAEGMKGFFRGIWAPLISTSCSKSINVSIFSLCKPYCHDLIYQHDDDMTTHPIIKNIPVCFTSGMIAGAGVSLFASPFEFTKVFSQISKLVERESVHKVNLSSASTLATFKKIIKYEGPTGLYSGFRYHVMRDSLSSGIYYSIYETFKYSINQLINSDPSTNSPIAILLAGGFSGITCWTLVFPIDTTKSLIQKDIIHNIFRKRDGLEPHPLPERKIRIERSLYRGLGISVTRSFIVNMVFFSTFEFLMGHIA</sequence>
<proteinExistence type="predicted"/>
<gene>
    <name evidence="1" type="ORF">CLIB1444_01S08130</name>
</gene>
<name>A0ACA9Y0N8_9ASCO</name>
<organism evidence="1 2">
    <name type="scientific">[Candida] jaroonii</name>
    <dbReference type="NCBI Taxonomy" id="467808"/>
    <lineage>
        <taxon>Eukaryota</taxon>
        <taxon>Fungi</taxon>
        <taxon>Dikarya</taxon>
        <taxon>Ascomycota</taxon>
        <taxon>Saccharomycotina</taxon>
        <taxon>Pichiomycetes</taxon>
        <taxon>Debaryomycetaceae</taxon>
        <taxon>Yamadazyma</taxon>
    </lineage>
</organism>
<accession>A0ACA9Y0N8</accession>
<evidence type="ECO:0000313" key="1">
    <source>
        <dbReference type="EMBL" id="CAH6718500.1"/>
    </source>
</evidence>
<protein>
    <submittedName>
        <fullName evidence="1">Uncharacterized protein</fullName>
    </submittedName>
</protein>